<keyword evidence="2" id="KW-1185">Reference proteome</keyword>
<sequence length="136" mass="15218">MHFCKGKVRLLMVAVVFNFDDEFGAVFRPGRCCLACMDRGLGLLRKIEDLVLFGAFPRAFATPHQAFIFFGLTQLVHVGAIPNILAHGFDAKNKSALFLFFYVVFAGEFPQKALSRSHGMLVSTRSWIGRLEGFID</sequence>
<evidence type="ECO:0000313" key="2">
    <source>
        <dbReference type="Proteomes" id="UP001060085"/>
    </source>
</evidence>
<reference evidence="2" key="1">
    <citation type="journal article" date="2023" name="Nat. Plants">
        <title>Single-cell RNA sequencing provides a high-resolution roadmap for understanding the multicellular compartmentation of specialized metabolism.</title>
        <authorList>
            <person name="Sun S."/>
            <person name="Shen X."/>
            <person name="Li Y."/>
            <person name="Li Y."/>
            <person name="Wang S."/>
            <person name="Li R."/>
            <person name="Zhang H."/>
            <person name="Shen G."/>
            <person name="Guo B."/>
            <person name="Wei J."/>
            <person name="Xu J."/>
            <person name="St-Pierre B."/>
            <person name="Chen S."/>
            <person name="Sun C."/>
        </authorList>
    </citation>
    <scope>NUCLEOTIDE SEQUENCE [LARGE SCALE GENOMIC DNA]</scope>
</reference>
<evidence type="ECO:0000313" key="1">
    <source>
        <dbReference type="EMBL" id="KAI5648434.1"/>
    </source>
</evidence>
<proteinExistence type="predicted"/>
<dbReference type="Proteomes" id="UP001060085">
    <property type="component" value="Linkage Group LG08"/>
</dbReference>
<protein>
    <submittedName>
        <fullName evidence="1">Uncharacterized protein</fullName>
    </submittedName>
</protein>
<accession>A0ACB9ZMW5</accession>
<name>A0ACB9ZMW5_CATRO</name>
<gene>
    <name evidence="1" type="ORF">M9H77_34439</name>
</gene>
<comment type="caution">
    <text evidence="1">The sequence shown here is derived from an EMBL/GenBank/DDBJ whole genome shotgun (WGS) entry which is preliminary data.</text>
</comment>
<organism evidence="1 2">
    <name type="scientific">Catharanthus roseus</name>
    <name type="common">Madagascar periwinkle</name>
    <name type="synonym">Vinca rosea</name>
    <dbReference type="NCBI Taxonomy" id="4058"/>
    <lineage>
        <taxon>Eukaryota</taxon>
        <taxon>Viridiplantae</taxon>
        <taxon>Streptophyta</taxon>
        <taxon>Embryophyta</taxon>
        <taxon>Tracheophyta</taxon>
        <taxon>Spermatophyta</taxon>
        <taxon>Magnoliopsida</taxon>
        <taxon>eudicotyledons</taxon>
        <taxon>Gunneridae</taxon>
        <taxon>Pentapetalae</taxon>
        <taxon>asterids</taxon>
        <taxon>lamiids</taxon>
        <taxon>Gentianales</taxon>
        <taxon>Apocynaceae</taxon>
        <taxon>Rauvolfioideae</taxon>
        <taxon>Vinceae</taxon>
        <taxon>Catharanthinae</taxon>
        <taxon>Catharanthus</taxon>
    </lineage>
</organism>
<dbReference type="EMBL" id="CM044708">
    <property type="protein sequence ID" value="KAI5648434.1"/>
    <property type="molecule type" value="Genomic_DNA"/>
</dbReference>